<accession>A0A8J4PSR9</accession>
<keyword evidence="2" id="KW-1185">Reference proteome</keyword>
<dbReference type="OrthoDB" id="17873at2759"/>
<proteinExistence type="predicted"/>
<comment type="caution">
    <text evidence="1">The sequence shown here is derived from an EMBL/GenBank/DDBJ whole genome shotgun (WGS) entry which is preliminary data.</text>
</comment>
<organism evidence="1 2">
    <name type="scientific">Polysphondylium violaceum</name>
    <dbReference type="NCBI Taxonomy" id="133409"/>
    <lineage>
        <taxon>Eukaryota</taxon>
        <taxon>Amoebozoa</taxon>
        <taxon>Evosea</taxon>
        <taxon>Eumycetozoa</taxon>
        <taxon>Dictyostelia</taxon>
        <taxon>Dictyosteliales</taxon>
        <taxon>Dictyosteliaceae</taxon>
        <taxon>Polysphondylium</taxon>
    </lineage>
</organism>
<evidence type="ECO:0000313" key="1">
    <source>
        <dbReference type="EMBL" id="KAF2071824.1"/>
    </source>
</evidence>
<protein>
    <submittedName>
        <fullName evidence="1">Uncharacterized protein</fullName>
    </submittedName>
</protein>
<dbReference type="Proteomes" id="UP000695562">
    <property type="component" value="Unassembled WGS sequence"/>
</dbReference>
<evidence type="ECO:0000313" key="2">
    <source>
        <dbReference type="Proteomes" id="UP000695562"/>
    </source>
</evidence>
<reference evidence="1" key="1">
    <citation type="submission" date="2020-01" db="EMBL/GenBank/DDBJ databases">
        <title>Development of genomics and gene disruption for Polysphondylium violaceum indicates a role for the polyketide synthase stlB in stalk morphogenesis.</title>
        <authorList>
            <person name="Narita B."/>
            <person name="Kawabe Y."/>
            <person name="Kin K."/>
            <person name="Saito T."/>
            <person name="Gibbs R."/>
            <person name="Kuspa A."/>
            <person name="Muzny D."/>
            <person name="Queller D."/>
            <person name="Richards S."/>
            <person name="Strassman J."/>
            <person name="Sucgang R."/>
            <person name="Worley K."/>
            <person name="Schaap P."/>
        </authorList>
    </citation>
    <scope>NUCLEOTIDE SEQUENCE</scope>
    <source>
        <strain evidence="1">QSvi11</strain>
    </source>
</reference>
<dbReference type="EMBL" id="AJWJ01000335">
    <property type="protein sequence ID" value="KAF2071824.1"/>
    <property type="molecule type" value="Genomic_DNA"/>
</dbReference>
<gene>
    <name evidence="1" type="ORF">CYY_006861</name>
</gene>
<sequence>MQGIKKGLASTVGLISYTFVSKSVFYLSVEPDKYDHLTLDEIRVIYNSLTQDERNRAEFMFWELSKKEDCRIDSPFYGRENFFTNSVLAARSLYRCGFILLSSDQTLVPVKISKRVARCHSTPIAQYYSLGEKIHREYPIGRLGYINGMGNALAWAGTDASKLSDSMAEGNNLHCVFLPSFKKSHDNYSPSEDKMGVTMDVVRHLVVNSGIHQNKASCLLAQMWIDYLHANPTKYFLQFCASDGGTFTNSAVNLMLKYAPHYLSRLSIIALAPGCVVLPNEYLTSKQVVNLIKKEDTLITQFGTGSNHAGKNPSVLYIPHTSEHPHNFTSIDYSRAVKPYIECFKVHGRIIE</sequence>
<dbReference type="AlphaFoldDB" id="A0A8J4PSR9"/>
<name>A0A8J4PSR9_9MYCE</name>